<gene>
    <name evidence="3" type="ORF">D9756_011357</name>
</gene>
<dbReference type="GO" id="GO:0005829">
    <property type="term" value="C:cytosol"/>
    <property type="evidence" value="ECO:0007669"/>
    <property type="project" value="UniProtKB-ARBA"/>
</dbReference>
<evidence type="ECO:0000313" key="4">
    <source>
        <dbReference type="Proteomes" id="UP000559027"/>
    </source>
</evidence>
<dbReference type="FunFam" id="3.20.20.100:FF:000004">
    <property type="entry name" value="Oxidoreductase, aldo/keto reductase"/>
    <property type="match status" value="1"/>
</dbReference>
<dbReference type="SUPFAM" id="SSF51430">
    <property type="entry name" value="NAD(P)-linked oxidoreductase"/>
    <property type="match status" value="1"/>
</dbReference>
<comment type="caution">
    <text evidence="3">The sequence shown here is derived from an EMBL/GenBank/DDBJ whole genome shotgun (WGS) entry which is preliminary data.</text>
</comment>
<dbReference type="CDD" id="cd19079">
    <property type="entry name" value="AKR_EcYajO-like"/>
    <property type="match status" value="1"/>
</dbReference>
<evidence type="ECO:0000256" key="1">
    <source>
        <dbReference type="ARBA" id="ARBA00023002"/>
    </source>
</evidence>
<dbReference type="EMBL" id="JAACJO010000063">
    <property type="protein sequence ID" value="KAF5344507.1"/>
    <property type="molecule type" value="Genomic_DNA"/>
</dbReference>
<proteinExistence type="predicted"/>
<name>A0A8H5CMF7_9AGAR</name>
<reference evidence="3 4" key="1">
    <citation type="journal article" date="2020" name="ISME J.">
        <title>Uncovering the hidden diversity of litter-decomposition mechanisms in mushroom-forming fungi.</title>
        <authorList>
            <person name="Floudas D."/>
            <person name="Bentzer J."/>
            <person name="Ahren D."/>
            <person name="Johansson T."/>
            <person name="Persson P."/>
            <person name="Tunlid A."/>
        </authorList>
    </citation>
    <scope>NUCLEOTIDE SEQUENCE [LARGE SCALE GENOMIC DNA]</scope>
    <source>
        <strain evidence="3 4">CBS 146.42</strain>
    </source>
</reference>
<dbReference type="InterPro" id="IPR023210">
    <property type="entry name" value="NADP_OxRdtase_dom"/>
</dbReference>
<dbReference type="Gene3D" id="3.20.20.100">
    <property type="entry name" value="NADP-dependent oxidoreductase domain"/>
    <property type="match status" value="1"/>
</dbReference>
<accession>A0A8H5CMF7</accession>
<protein>
    <recommendedName>
        <fullName evidence="2">NADP-dependent oxidoreductase domain-containing protein</fullName>
    </recommendedName>
</protein>
<keyword evidence="1" id="KW-0560">Oxidoreductase</keyword>
<evidence type="ECO:0000313" key="3">
    <source>
        <dbReference type="EMBL" id="KAF5344507.1"/>
    </source>
</evidence>
<feature type="domain" description="NADP-dependent oxidoreductase" evidence="2">
    <location>
        <begin position="22"/>
        <end position="353"/>
    </location>
</feature>
<dbReference type="GO" id="GO:0016491">
    <property type="term" value="F:oxidoreductase activity"/>
    <property type="evidence" value="ECO:0007669"/>
    <property type="project" value="UniProtKB-KW"/>
</dbReference>
<dbReference type="InterPro" id="IPR036812">
    <property type="entry name" value="NAD(P)_OxRdtase_dom_sf"/>
</dbReference>
<dbReference type="Proteomes" id="UP000559027">
    <property type="component" value="Unassembled WGS sequence"/>
</dbReference>
<dbReference type="PANTHER" id="PTHR43364:SF4">
    <property type="entry name" value="NAD(P)-LINKED OXIDOREDUCTASE SUPERFAMILY PROTEIN"/>
    <property type="match status" value="1"/>
</dbReference>
<sequence length="364" mass="41322">MAQRKNTMPYVRLGNSGLKVSKIILGCMSYGTPDWQGWVLQEEESIKHIKAAYDAGINTFDTANVYSNGLSEIFLGKAIKQHNLPREEIVVLTKVYFPVGHDLKTTMFDITNPDQQGYVNQHGLSRKHIFDSVKKSLERLQLDYIDVLQCHRFDPDTPIEETMQALHDVVKAGYVRYIGMSSCHAWQFSAMQNYAINNKLTPFISMQNHYNLIYREEEREMFPTLNWLALAHPMVPTRTWRRLQATFCYNKRTETDEWTKGYPSSHLRHNKLSFGGLSVAMTPRSPTHYLCISVEEIAKSKGVSMAQVSLAWVMSKPGVTAPIVGTTSLDNLKDLVGAVDIKLTTEEIAKLDEPYKAQAVFGHA</sequence>
<dbReference type="Pfam" id="PF00248">
    <property type="entry name" value="Aldo_ket_red"/>
    <property type="match status" value="1"/>
</dbReference>
<dbReference type="OrthoDB" id="48988at2759"/>
<evidence type="ECO:0000259" key="2">
    <source>
        <dbReference type="Pfam" id="PF00248"/>
    </source>
</evidence>
<dbReference type="PANTHER" id="PTHR43364">
    <property type="entry name" value="NADH-SPECIFIC METHYLGLYOXAL REDUCTASE-RELATED"/>
    <property type="match status" value="1"/>
</dbReference>
<dbReference type="AlphaFoldDB" id="A0A8H5CMF7"/>
<dbReference type="InterPro" id="IPR050523">
    <property type="entry name" value="AKR_Detox_Biosynth"/>
</dbReference>
<organism evidence="3 4">
    <name type="scientific">Leucocoprinus leucothites</name>
    <dbReference type="NCBI Taxonomy" id="201217"/>
    <lineage>
        <taxon>Eukaryota</taxon>
        <taxon>Fungi</taxon>
        <taxon>Dikarya</taxon>
        <taxon>Basidiomycota</taxon>
        <taxon>Agaricomycotina</taxon>
        <taxon>Agaricomycetes</taxon>
        <taxon>Agaricomycetidae</taxon>
        <taxon>Agaricales</taxon>
        <taxon>Agaricineae</taxon>
        <taxon>Agaricaceae</taxon>
        <taxon>Leucocoprinus</taxon>
    </lineage>
</organism>
<keyword evidence="4" id="KW-1185">Reference proteome</keyword>